<keyword evidence="1" id="KW-0143">Chaperone</keyword>
<dbReference type="InterPro" id="IPR059188">
    <property type="entry name" value="Znf_CLPX-like"/>
</dbReference>
<evidence type="ECO:0000313" key="4">
    <source>
        <dbReference type="Proteomes" id="UP000051660"/>
    </source>
</evidence>
<dbReference type="Gene3D" id="6.20.220.10">
    <property type="entry name" value="ClpX chaperone, C4-type zinc finger domain"/>
    <property type="match status" value="1"/>
</dbReference>
<dbReference type="EMBL" id="LLYB01000051">
    <property type="protein sequence ID" value="KRR25911.1"/>
    <property type="molecule type" value="Genomic_DNA"/>
</dbReference>
<comment type="similarity">
    <text evidence="1">Belongs to the ClpX chaperone family.</text>
</comment>
<sequence>MKLPEIIRAAIQLSQANRTITFDQLNGLIETEKLEPEDIESLFAALRDAGINIVEAMNASPEVACSFCGKREPEILQLIAGAGGFICNECVQLCVGIIATQNPDWLDQHRQFLTTLPLEPKS</sequence>
<comment type="caution">
    <text evidence="3">The sequence shown here is derived from an EMBL/GenBank/DDBJ whole genome shotgun (WGS) entry which is preliminary data.</text>
</comment>
<evidence type="ECO:0000256" key="1">
    <source>
        <dbReference type="PROSITE-ProRule" id="PRU01250"/>
    </source>
</evidence>
<protein>
    <recommendedName>
        <fullName evidence="2">ClpX-type ZB domain-containing protein</fullName>
    </recommendedName>
</protein>
<dbReference type="InterPro" id="IPR038366">
    <property type="entry name" value="Znf_CppX_C4_sf"/>
</dbReference>
<feature type="binding site" evidence="1">
    <location>
        <position position="68"/>
    </location>
    <ligand>
        <name>Zn(2+)</name>
        <dbReference type="ChEBI" id="CHEBI:29105"/>
    </ligand>
</feature>
<evidence type="ECO:0000259" key="2">
    <source>
        <dbReference type="PROSITE" id="PS51902"/>
    </source>
</evidence>
<dbReference type="InterPro" id="IPR007127">
    <property type="entry name" value="RNA_pol_sigma_70_r1_1"/>
</dbReference>
<feature type="binding site" evidence="1">
    <location>
        <position position="65"/>
    </location>
    <ligand>
        <name>Zn(2+)</name>
        <dbReference type="ChEBI" id="CHEBI:29105"/>
    </ligand>
</feature>
<dbReference type="GO" id="GO:0016987">
    <property type="term" value="F:sigma factor activity"/>
    <property type="evidence" value="ECO:0007669"/>
    <property type="project" value="InterPro"/>
</dbReference>
<dbReference type="AlphaFoldDB" id="A0A0R3N0Q6"/>
<accession>A0A0R3N0Q6</accession>
<dbReference type="InterPro" id="IPR010603">
    <property type="entry name" value="Znf_CppX_C4"/>
</dbReference>
<dbReference type="OrthoDB" id="8254688at2"/>
<dbReference type="GO" id="GO:0046983">
    <property type="term" value="F:protein dimerization activity"/>
    <property type="evidence" value="ECO:0007669"/>
    <property type="project" value="UniProtKB-UniRule"/>
</dbReference>
<dbReference type="Pfam" id="PF03979">
    <property type="entry name" value="Sigma70_r1_1"/>
    <property type="match status" value="1"/>
</dbReference>
<keyword evidence="1" id="KW-0479">Metal-binding</keyword>
<dbReference type="SMART" id="SM00994">
    <property type="entry name" value="zf-C4_ClpX"/>
    <property type="match status" value="1"/>
</dbReference>
<feature type="binding site" evidence="1">
    <location>
        <position position="90"/>
    </location>
    <ligand>
        <name>Zn(2+)</name>
        <dbReference type="ChEBI" id="CHEBI:29105"/>
    </ligand>
</feature>
<dbReference type="GO" id="GO:0008270">
    <property type="term" value="F:zinc ion binding"/>
    <property type="evidence" value="ECO:0007669"/>
    <property type="project" value="UniProtKB-UniRule"/>
</dbReference>
<feature type="domain" description="ClpX-type ZB" evidence="2">
    <location>
        <begin position="53"/>
        <end position="106"/>
    </location>
</feature>
<dbReference type="GO" id="GO:0051082">
    <property type="term" value="F:unfolded protein binding"/>
    <property type="evidence" value="ECO:0007669"/>
    <property type="project" value="UniProtKB-UniRule"/>
</dbReference>
<dbReference type="Proteomes" id="UP000051660">
    <property type="component" value="Unassembled WGS sequence"/>
</dbReference>
<feature type="binding site" evidence="1">
    <location>
        <position position="87"/>
    </location>
    <ligand>
        <name>Zn(2+)</name>
        <dbReference type="ChEBI" id="CHEBI:29105"/>
    </ligand>
</feature>
<dbReference type="PROSITE" id="PS51902">
    <property type="entry name" value="CLPX_ZB"/>
    <property type="match status" value="1"/>
</dbReference>
<evidence type="ECO:0000313" key="3">
    <source>
        <dbReference type="EMBL" id="KRR25911.1"/>
    </source>
</evidence>
<dbReference type="Gene3D" id="1.10.220.120">
    <property type="entry name" value="Sigma-70 factor, region 1.1"/>
    <property type="match status" value="1"/>
</dbReference>
<dbReference type="Pfam" id="PF06689">
    <property type="entry name" value="zf-C4_ClpX"/>
    <property type="match status" value="1"/>
</dbReference>
<dbReference type="SUPFAM" id="SSF57716">
    <property type="entry name" value="Glucocorticoid receptor-like (DNA-binding domain)"/>
    <property type="match status" value="1"/>
</dbReference>
<name>A0A0R3N0Q6_9BRAD</name>
<keyword evidence="1" id="KW-0862">Zinc</keyword>
<dbReference type="GO" id="GO:0003677">
    <property type="term" value="F:DNA binding"/>
    <property type="evidence" value="ECO:0007669"/>
    <property type="project" value="InterPro"/>
</dbReference>
<dbReference type="RefSeq" id="WP_057857487.1">
    <property type="nucleotide sequence ID" value="NZ_LLYB01000051.1"/>
</dbReference>
<dbReference type="GO" id="GO:0006457">
    <property type="term" value="P:protein folding"/>
    <property type="evidence" value="ECO:0007669"/>
    <property type="project" value="UniProtKB-UniRule"/>
</dbReference>
<proteinExistence type="inferred from homology"/>
<reference evidence="3 4" key="1">
    <citation type="submission" date="2014-03" db="EMBL/GenBank/DDBJ databases">
        <title>Bradyrhizobium valentinum sp. nov., isolated from effective nodules of Lupinus mariae-josephae, a lupine endemic of basic-lime soils in Eastern Spain.</title>
        <authorList>
            <person name="Duran D."/>
            <person name="Rey L."/>
            <person name="Navarro A."/>
            <person name="Busquets A."/>
            <person name="Imperial J."/>
            <person name="Ruiz-Argueso T."/>
        </authorList>
    </citation>
    <scope>NUCLEOTIDE SEQUENCE [LARGE SCALE GENOMIC DNA]</scope>
    <source>
        <strain evidence="3 4">CCBAU 23086</strain>
    </source>
</reference>
<dbReference type="InterPro" id="IPR042189">
    <property type="entry name" value="RNA_pol_sigma_70_r1_1_sf"/>
</dbReference>
<gene>
    <name evidence="3" type="ORF">CQ14_33050</name>
</gene>
<organism evidence="3 4">
    <name type="scientific">Bradyrhizobium lablabi</name>
    <dbReference type="NCBI Taxonomy" id="722472"/>
    <lineage>
        <taxon>Bacteria</taxon>
        <taxon>Pseudomonadati</taxon>
        <taxon>Pseudomonadota</taxon>
        <taxon>Alphaproteobacteria</taxon>
        <taxon>Hyphomicrobiales</taxon>
        <taxon>Nitrobacteraceae</taxon>
        <taxon>Bradyrhizobium</taxon>
    </lineage>
</organism>